<feature type="disulfide bond" evidence="13">
    <location>
        <begin position="42"/>
        <end position="307"/>
    </location>
</feature>
<keyword evidence="6 14" id="KW-0560">Oxidoreductase</keyword>
<dbReference type="InterPro" id="IPR001621">
    <property type="entry name" value="Ligninase"/>
</dbReference>
<dbReference type="GO" id="GO:0004601">
    <property type="term" value="F:peroxidase activity"/>
    <property type="evidence" value="ECO:0007669"/>
    <property type="project" value="UniProtKB-KW"/>
</dbReference>
<feature type="binding site" evidence="11">
    <location>
        <position position="223"/>
    </location>
    <ligand>
        <name>Ca(2+)</name>
        <dbReference type="ChEBI" id="CHEBI:29108"/>
        <label>2</label>
    </ligand>
</feature>
<feature type="active site" description="Proton acceptor" evidence="10">
    <location>
        <position position="75"/>
    </location>
</feature>
<feature type="binding site" evidence="11">
    <location>
        <position position="76"/>
    </location>
    <ligand>
        <name>Ca(2+)</name>
        <dbReference type="ChEBI" id="CHEBI:29108"/>
        <label>1</label>
    </ligand>
</feature>
<evidence type="ECO:0000256" key="4">
    <source>
        <dbReference type="ARBA" id="ARBA00022723"/>
    </source>
</evidence>
<keyword evidence="7 11" id="KW-0408">Iron</keyword>
<dbReference type="InterPro" id="IPR002016">
    <property type="entry name" value="Haem_peroxidase"/>
</dbReference>
<evidence type="ECO:0000256" key="2">
    <source>
        <dbReference type="ARBA" id="ARBA00022559"/>
    </source>
</evidence>
<feature type="disulfide bond" evidence="13">
    <location>
        <begin position="62"/>
        <end position="143"/>
    </location>
</feature>
<dbReference type="InterPro" id="IPR044831">
    <property type="entry name" value="Ccp1-like"/>
</dbReference>
<evidence type="ECO:0000256" key="7">
    <source>
        <dbReference type="ARBA" id="ARBA00023004"/>
    </source>
</evidence>
<reference evidence="16 17" key="1">
    <citation type="submission" date="2018-06" db="EMBL/GenBank/DDBJ databases">
        <title>A transcriptomic atlas of mushroom development highlights an independent origin of complex multicellularity.</title>
        <authorList>
            <consortium name="DOE Joint Genome Institute"/>
            <person name="Krizsan K."/>
            <person name="Almasi E."/>
            <person name="Merenyi Z."/>
            <person name="Sahu N."/>
            <person name="Viragh M."/>
            <person name="Koszo T."/>
            <person name="Mondo S."/>
            <person name="Kiss B."/>
            <person name="Balint B."/>
            <person name="Kues U."/>
            <person name="Barry K."/>
            <person name="Hegedus J.C."/>
            <person name="Henrissat B."/>
            <person name="Johnson J."/>
            <person name="Lipzen A."/>
            <person name="Ohm R."/>
            <person name="Nagy I."/>
            <person name="Pangilinan J."/>
            <person name="Yan J."/>
            <person name="Xiong Y."/>
            <person name="Grigoriev I.V."/>
            <person name="Hibbett D.S."/>
            <person name="Nagy L.G."/>
        </authorList>
    </citation>
    <scope>NUCLEOTIDE SEQUENCE [LARGE SCALE GENOMIC DNA]</scope>
    <source>
        <strain evidence="16 17">SZMC22713</strain>
    </source>
</reference>
<dbReference type="PRINTS" id="PR00462">
    <property type="entry name" value="LIGNINASE"/>
</dbReference>
<keyword evidence="5 14" id="KW-0732">Signal</keyword>
<keyword evidence="17" id="KW-1185">Reference proteome</keyword>
<dbReference type="InterPro" id="IPR024589">
    <property type="entry name" value="Ligninase_C"/>
</dbReference>
<dbReference type="OrthoDB" id="2113341at2759"/>
<evidence type="ECO:0000256" key="9">
    <source>
        <dbReference type="ARBA" id="ARBA00023180"/>
    </source>
</evidence>
<evidence type="ECO:0000256" key="6">
    <source>
        <dbReference type="ARBA" id="ARBA00023002"/>
    </source>
</evidence>
<dbReference type="Pfam" id="PF00141">
    <property type="entry name" value="peroxidase"/>
    <property type="match status" value="1"/>
</dbReference>
<dbReference type="VEuPathDB" id="FungiDB:BD410DRAFT_886253"/>
<dbReference type="GO" id="GO:0042744">
    <property type="term" value="P:hydrogen peroxide catabolic process"/>
    <property type="evidence" value="ECO:0007669"/>
    <property type="project" value="TreeGrafter"/>
</dbReference>
<dbReference type="InterPro" id="IPR019793">
    <property type="entry name" value="Peroxidases_heam-ligand_BS"/>
</dbReference>
<protein>
    <recommendedName>
        <fullName evidence="14">Peroxidase</fullName>
        <ecNumber evidence="14">1.11.1.-</ecNumber>
    </recommendedName>
</protein>
<organism evidence="16 17">
    <name type="scientific">Rickenella mellea</name>
    <dbReference type="NCBI Taxonomy" id="50990"/>
    <lineage>
        <taxon>Eukaryota</taxon>
        <taxon>Fungi</taxon>
        <taxon>Dikarya</taxon>
        <taxon>Basidiomycota</taxon>
        <taxon>Agaricomycotina</taxon>
        <taxon>Agaricomycetes</taxon>
        <taxon>Hymenochaetales</taxon>
        <taxon>Rickenellaceae</taxon>
        <taxon>Rickenella</taxon>
    </lineage>
</organism>
<keyword evidence="8 13" id="KW-1015">Disulfide bond</keyword>
<feature type="binding site" evidence="11">
    <location>
        <position position="216"/>
    </location>
    <ligand>
        <name>Ca(2+)</name>
        <dbReference type="ChEBI" id="CHEBI:29108"/>
        <label>2</label>
    </ligand>
</feature>
<sequence>MAFKSLAFLVAIASVSQFTRVLGTPVKTACPNSKHSAFNAACCSWFDVLDDLQANLFDDADCGEDAHSALRIAFHDAIGFSTKGGKGGGADGSMIFFGDEELAFDANNGLDEIAGGLQPLADAHGKTYGDIIQFSAAVAVANCAGSTRLQFLAGRPNATVHTPDGTLPNPFDNVDTILARMADAGFSPDELIALLASHTIAAADKVDVTIPGTPFDSTPAVFDTQIFIEVLLNAIHTPGAGLQKGEVKAPLAGLMRLQSDFALARDSRTACTWQSFVNNPKSMNTKFAAAMAKLAVLGQNVKHLTDCSEVIPTPAANHVPPFLPAGKHQSDIAPACAATPFPSLPIQPGPQQSIAPVPPAS</sequence>
<evidence type="ECO:0000259" key="15">
    <source>
        <dbReference type="PROSITE" id="PS50873"/>
    </source>
</evidence>
<evidence type="ECO:0000256" key="8">
    <source>
        <dbReference type="ARBA" id="ARBA00023157"/>
    </source>
</evidence>
<feature type="signal peptide" evidence="14">
    <location>
        <begin position="1"/>
        <end position="23"/>
    </location>
</feature>
<dbReference type="Pfam" id="PF11895">
    <property type="entry name" value="Peroxidase_ext"/>
    <property type="match status" value="1"/>
</dbReference>
<dbReference type="InterPro" id="IPR019794">
    <property type="entry name" value="Peroxidases_AS"/>
</dbReference>
<evidence type="ECO:0000256" key="1">
    <source>
        <dbReference type="ARBA" id="ARBA00006089"/>
    </source>
</evidence>
<proteinExistence type="inferred from homology"/>
<dbReference type="EMBL" id="ML170230">
    <property type="protein sequence ID" value="TDL17015.1"/>
    <property type="molecule type" value="Genomic_DNA"/>
</dbReference>
<comment type="cofactor">
    <cofactor evidence="11 14">
        <name>Ca(2+)</name>
        <dbReference type="ChEBI" id="CHEBI:29108"/>
    </cofactor>
    <text evidence="11 14">Binds 2 calcium ions per subunit.</text>
</comment>
<evidence type="ECO:0000256" key="14">
    <source>
        <dbReference type="RuleBase" id="RU363051"/>
    </source>
</evidence>
<comment type="similarity">
    <text evidence="1 14">Belongs to the peroxidase family. Ligninase subfamily.</text>
</comment>
<dbReference type="SUPFAM" id="SSF48113">
    <property type="entry name" value="Heme-dependent peroxidases"/>
    <property type="match status" value="1"/>
</dbReference>
<feature type="binding site" evidence="11">
    <location>
        <position position="199"/>
    </location>
    <ligand>
        <name>Ca(2+)</name>
        <dbReference type="ChEBI" id="CHEBI:29108"/>
        <label>2</label>
    </ligand>
</feature>
<feature type="binding site" evidence="11">
    <location>
        <position position="218"/>
    </location>
    <ligand>
        <name>Ca(2+)</name>
        <dbReference type="ChEBI" id="CHEBI:29108"/>
        <label>2</label>
    </ligand>
</feature>
<evidence type="ECO:0000256" key="3">
    <source>
        <dbReference type="ARBA" id="ARBA00022617"/>
    </source>
</evidence>
<dbReference type="InterPro" id="IPR010255">
    <property type="entry name" value="Haem_peroxidase_sf"/>
</dbReference>
<dbReference type="GO" id="GO:0034599">
    <property type="term" value="P:cellular response to oxidative stress"/>
    <property type="evidence" value="ECO:0007669"/>
    <property type="project" value="InterPro"/>
</dbReference>
<keyword evidence="11 14" id="KW-0106">Calcium</keyword>
<dbReference type="AlphaFoldDB" id="A0A4Y7PPA5"/>
<evidence type="ECO:0000256" key="10">
    <source>
        <dbReference type="PIRSR" id="PIRSR601621-1"/>
    </source>
</evidence>
<feature type="domain" description="Plant heme peroxidase family profile" evidence="15">
    <location>
        <begin position="66"/>
        <end position="311"/>
    </location>
</feature>
<keyword evidence="4 11" id="KW-0479">Metal-binding</keyword>
<feature type="binding site" evidence="11">
    <location>
        <position position="89"/>
    </location>
    <ligand>
        <name>Ca(2+)</name>
        <dbReference type="ChEBI" id="CHEBI:29108"/>
        <label>1</label>
    </ligand>
</feature>
<feature type="site" description="Transition state stabilizer" evidence="12">
    <location>
        <position position="71"/>
    </location>
</feature>
<evidence type="ECO:0000256" key="13">
    <source>
        <dbReference type="PIRSR" id="PIRSR601621-4"/>
    </source>
</evidence>
<accession>A0A4Y7PPA5</accession>
<feature type="disulfide bond" evidence="13">
    <location>
        <begin position="271"/>
        <end position="336"/>
    </location>
</feature>
<evidence type="ECO:0000256" key="12">
    <source>
        <dbReference type="PIRSR" id="PIRSR601621-3"/>
    </source>
</evidence>
<evidence type="ECO:0000256" key="5">
    <source>
        <dbReference type="ARBA" id="ARBA00022729"/>
    </source>
</evidence>
<dbReference type="Proteomes" id="UP000294933">
    <property type="component" value="Unassembled WGS sequence"/>
</dbReference>
<evidence type="ECO:0000256" key="11">
    <source>
        <dbReference type="PIRSR" id="PIRSR601621-2"/>
    </source>
</evidence>
<feature type="disulfide bond" evidence="13">
    <location>
        <begin position="30"/>
        <end position="43"/>
    </location>
</feature>
<feature type="binding site" evidence="11">
    <location>
        <position position="91"/>
    </location>
    <ligand>
        <name>Ca(2+)</name>
        <dbReference type="ChEBI" id="CHEBI:29108"/>
        <label>1</label>
    </ligand>
</feature>
<dbReference type="STRING" id="50990.A0A4Y7PPA5"/>
<dbReference type="CDD" id="cd00692">
    <property type="entry name" value="ligninase"/>
    <property type="match status" value="1"/>
</dbReference>
<gene>
    <name evidence="16" type="ORF">BD410DRAFT_886253</name>
</gene>
<keyword evidence="2 14" id="KW-0575">Peroxidase</keyword>
<feature type="binding site" evidence="11">
    <location>
        <position position="93"/>
    </location>
    <ligand>
        <name>Ca(2+)</name>
        <dbReference type="ChEBI" id="CHEBI:29108"/>
        <label>1</label>
    </ligand>
</feature>
<comment type="cofactor">
    <cofactor evidence="11">
        <name>heme b</name>
        <dbReference type="ChEBI" id="CHEBI:60344"/>
    </cofactor>
    <text evidence="11">Binds 1 heme b (iron(II)-protoporphyrin IX) group per subunit.</text>
</comment>
<dbReference type="Gene3D" id="1.10.520.10">
    <property type="match status" value="1"/>
</dbReference>
<keyword evidence="9" id="KW-0325">Glycoprotein</keyword>
<dbReference type="GO" id="GO:0020037">
    <property type="term" value="F:heme binding"/>
    <property type="evidence" value="ECO:0007669"/>
    <property type="project" value="UniProtKB-UniRule"/>
</dbReference>
<dbReference type="GO" id="GO:0000302">
    <property type="term" value="P:response to reactive oxygen species"/>
    <property type="evidence" value="ECO:0007669"/>
    <property type="project" value="TreeGrafter"/>
</dbReference>
<dbReference type="Gene3D" id="1.10.420.10">
    <property type="entry name" value="Peroxidase, domain 2"/>
    <property type="match status" value="1"/>
</dbReference>
<dbReference type="PROSITE" id="PS00436">
    <property type="entry name" value="PEROXIDASE_2"/>
    <property type="match status" value="1"/>
</dbReference>
<evidence type="ECO:0000313" key="17">
    <source>
        <dbReference type="Proteomes" id="UP000294933"/>
    </source>
</evidence>
<feature type="binding site" description="axial binding residue" evidence="11">
    <location>
        <position position="198"/>
    </location>
    <ligand>
        <name>heme b</name>
        <dbReference type="ChEBI" id="CHEBI:60344"/>
    </ligand>
    <ligandPart>
        <name>Fe</name>
        <dbReference type="ChEBI" id="CHEBI:18248"/>
    </ligandPart>
</feature>
<dbReference type="PRINTS" id="PR00458">
    <property type="entry name" value="PEROXIDASE"/>
</dbReference>
<dbReference type="PANTHER" id="PTHR31356:SF66">
    <property type="entry name" value="CATALASE-PEROXIDASE"/>
    <property type="match status" value="1"/>
</dbReference>
<dbReference type="PROSITE" id="PS00435">
    <property type="entry name" value="PEROXIDASE_1"/>
    <property type="match status" value="1"/>
</dbReference>
<dbReference type="PROSITE" id="PS50873">
    <property type="entry name" value="PEROXIDASE_4"/>
    <property type="match status" value="1"/>
</dbReference>
<evidence type="ECO:0000313" key="16">
    <source>
        <dbReference type="EMBL" id="TDL17015.1"/>
    </source>
</evidence>
<dbReference type="EC" id="1.11.1.-" evidence="14"/>
<dbReference type="PANTHER" id="PTHR31356">
    <property type="entry name" value="THYLAKOID LUMENAL 29 KDA PROTEIN, CHLOROPLASTIC-RELATED"/>
    <property type="match status" value="1"/>
</dbReference>
<name>A0A4Y7PPA5_9AGAM</name>
<dbReference type="GO" id="GO:0046872">
    <property type="term" value="F:metal ion binding"/>
    <property type="evidence" value="ECO:0007669"/>
    <property type="project" value="UniProtKB-UniRule"/>
</dbReference>
<feature type="chain" id="PRO_5021463760" description="Peroxidase" evidence="14">
    <location>
        <begin position="24"/>
        <end position="361"/>
    </location>
</feature>
<keyword evidence="3 11" id="KW-0349">Heme</keyword>